<dbReference type="CDD" id="cd16320">
    <property type="entry name" value="MraZ_N"/>
    <property type="match status" value="1"/>
</dbReference>
<dbReference type="Proteomes" id="UP000051264">
    <property type="component" value="Unassembled WGS sequence"/>
</dbReference>
<protein>
    <recommendedName>
        <fullName evidence="1 7">Transcriptional regulator MraZ</fullName>
    </recommendedName>
</protein>
<sequence length="150" mass="17353">MGKGVKYMFMGEFRHTIDAKGRLIMPAKFREDLGTEFVLTRGMDNCIFGYPLDEWQQLEEKLKKLPLAKKDARAFVRFFYSAAVECVPDKQGRINIPQTLVTHAGLEKDCVLIGVSNRIEIWSQAKWDSFSEEAEENFDEIAENMLDFDF</sequence>
<dbReference type="GO" id="GO:0000976">
    <property type="term" value="F:transcription cis-regulatory region binding"/>
    <property type="evidence" value="ECO:0007669"/>
    <property type="project" value="TreeGrafter"/>
</dbReference>
<dbReference type="STRING" id="1423747.FC69_GL000661"/>
<dbReference type="FunFam" id="3.40.1550.20:FF:000002">
    <property type="entry name" value="Transcriptional regulator MraZ"/>
    <property type="match status" value="1"/>
</dbReference>
<evidence type="ECO:0000259" key="8">
    <source>
        <dbReference type="PROSITE" id="PS51740"/>
    </source>
</evidence>
<evidence type="ECO:0000256" key="6">
    <source>
        <dbReference type="ARBA" id="ARBA00023163"/>
    </source>
</evidence>
<feature type="domain" description="SpoVT-AbrB" evidence="8">
    <location>
        <begin position="83"/>
        <end position="126"/>
    </location>
</feature>
<accession>A0A0R1S4X0</accession>
<dbReference type="eggNOG" id="COG2001">
    <property type="taxonomic scope" value="Bacteria"/>
</dbReference>
<evidence type="ECO:0000313" key="10">
    <source>
        <dbReference type="Proteomes" id="UP000051264"/>
    </source>
</evidence>
<comment type="caution">
    <text evidence="9">The sequence shown here is derived from an EMBL/GenBank/DDBJ whole genome shotgun (WGS) entry which is preliminary data.</text>
</comment>
<dbReference type="PATRIC" id="fig|1423747.3.peg.676"/>
<comment type="subunit">
    <text evidence="7">Forms oligomers.</text>
</comment>
<dbReference type="GO" id="GO:0009295">
    <property type="term" value="C:nucleoid"/>
    <property type="evidence" value="ECO:0007669"/>
    <property type="project" value="UniProtKB-SubCell"/>
</dbReference>
<dbReference type="GO" id="GO:0003700">
    <property type="term" value="F:DNA-binding transcription factor activity"/>
    <property type="evidence" value="ECO:0007669"/>
    <property type="project" value="UniProtKB-UniRule"/>
</dbReference>
<keyword evidence="2 7" id="KW-0963">Cytoplasm</keyword>
<feature type="domain" description="SpoVT-AbrB" evidence="8">
    <location>
        <begin position="12"/>
        <end position="54"/>
    </location>
</feature>
<evidence type="ECO:0000256" key="4">
    <source>
        <dbReference type="ARBA" id="ARBA00023015"/>
    </source>
</evidence>
<dbReference type="InterPro" id="IPR003444">
    <property type="entry name" value="MraZ"/>
</dbReference>
<keyword evidence="4 7" id="KW-0805">Transcription regulation</keyword>
<dbReference type="InterPro" id="IPR035642">
    <property type="entry name" value="MraZ_N"/>
</dbReference>
<evidence type="ECO:0000256" key="5">
    <source>
        <dbReference type="ARBA" id="ARBA00023125"/>
    </source>
</evidence>
<dbReference type="AlphaFoldDB" id="A0A0R1S4X0"/>
<dbReference type="InterPro" id="IPR038619">
    <property type="entry name" value="MraZ_sf"/>
</dbReference>
<dbReference type="EMBL" id="AZEX01000018">
    <property type="protein sequence ID" value="KRL61445.1"/>
    <property type="molecule type" value="Genomic_DNA"/>
</dbReference>
<dbReference type="InterPro" id="IPR035644">
    <property type="entry name" value="MraZ_C"/>
</dbReference>
<dbReference type="PANTHER" id="PTHR34701">
    <property type="entry name" value="TRANSCRIPTIONAL REGULATOR MRAZ"/>
    <property type="match status" value="1"/>
</dbReference>
<dbReference type="InterPro" id="IPR037914">
    <property type="entry name" value="SpoVT-AbrB_sf"/>
</dbReference>
<dbReference type="HAMAP" id="MF_01008">
    <property type="entry name" value="MraZ"/>
    <property type="match status" value="1"/>
</dbReference>
<reference evidence="9 10" key="1">
    <citation type="journal article" date="2015" name="Genome Announc.">
        <title>Expanding the biotechnology potential of lactobacilli through comparative genomics of 213 strains and associated genera.</title>
        <authorList>
            <person name="Sun Z."/>
            <person name="Harris H.M."/>
            <person name="McCann A."/>
            <person name="Guo C."/>
            <person name="Argimon S."/>
            <person name="Zhang W."/>
            <person name="Yang X."/>
            <person name="Jeffery I.B."/>
            <person name="Cooney J.C."/>
            <person name="Kagawa T.F."/>
            <person name="Liu W."/>
            <person name="Song Y."/>
            <person name="Salvetti E."/>
            <person name="Wrobel A."/>
            <person name="Rasinkangas P."/>
            <person name="Parkhill J."/>
            <person name="Rea M.C."/>
            <person name="O'Sullivan O."/>
            <person name="Ritari J."/>
            <person name="Douillard F.P."/>
            <person name="Paul Ross R."/>
            <person name="Yang R."/>
            <person name="Briner A.E."/>
            <person name="Felis G.E."/>
            <person name="de Vos W.M."/>
            <person name="Barrangou R."/>
            <person name="Klaenhammer T.R."/>
            <person name="Caufield P.W."/>
            <person name="Cui Y."/>
            <person name="Zhang H."/>
            <person name="O'Toole P.W."/>
        </authorList>
    </citation>
    <scope>NUCLEOTIDE SEQUENCE [LARGE SCALE GENOMIC DNA]</scope>
    <source>
        <strain evidence="9 10">DSM 14340</strain>
    </source>
</reference>
<evidence type="ECO:0000256" key="1">
    <source>
        <dbReference type="ARBA" id="ARBA00013860"/>
    </source>
</evidence>
<evidence type="ECO:0000313" key="9">
    <source>
        <dbReference type="EMBL" id="KRL61445.1"/>
    </source>
</evidence>
<dbReference type="InterPro" id="IPR007159">
    <property type="entry name" value="SpoVT-AbrB_dom"/>
</dbReference>
<dbReference type="NCBIfam" id="TIGR00242">
    <property type="entry name" value="division/cell wall cluster transcriptional repressor MraZ"/>
    <property type="match status" value="1"/>
</dbReference>
<keyword evidence="3" id="KW-0677">Repeat</keyword>
<organism evidence="9 10">
    <name type="scientific">Latilactobacillus fuchuensis DSM 14340 = JCM 11249</name>
    <dbReference type="NCBI Taxonomy" id="1423747"/>
    <lineage>
        <taxon>Bacteria</taxon>
        <taxon>Bacillati</taxon>
        <taxon>Bacillota</taxon>
        <taxon>Bacilli</taxon>
        <taxon>Lactobacillales</taxon>
        <taxon>Lactobacillaceae</taxon>
        <taxon>Latilactobacillus</taxon>
    </lineage>
</organism>
<comment type="subcellular location">
    <subcellularLocation>
        <location evidence="7">Cytoplasm</location>
        <location evidence="7">Nucleoid</location>
    </subcellularLocation>
</comment>
<name>A0A0R1S4X0_9LACO</name>
<dbReference type="GO" id="GO:2000143">
    <property type="term" value="P:negative regulation of DNA-templated transcription initiation"/>
    <property type="evidence" value="ECO:0007669"/>
    <property type="project" value="TreeGrafter"/>
</dbReference>
<dbReference type="CDD" id="cd16321">
    <property type="entry name" value="MraZ_C"/>
    <property type="match status" value="1"/>
</dbReference>
<dbReference type="PROSITE" id="PS51740">
    <property type="entry name" value="SPOVT_ABRB"/>
    <property type="match status" value="2"/>
</dbReference>
<dbReference type="SUPFAM" id="SSF89447">
    <property type="entry name" value="AbrB/MazE/MraZ-like"/>
    <property type="match status" value="1"/>
</dbReference>
<gene>
    <name evidence="7" type="primary">mraZ</name>
    <name evidence="9" type="ORF">FC69_GL000661</name>
</gene>
<evidence type="ECO:0000256" key="3">
    <source>
        <dbReference type="ARBA" id="ARBA00022737"/>
    </source>
</evidence>
<dbReference type="Gene3D" id="3.40.1550.20">
    <property type="entry name" value="Transcriptional regulator MraZ domain"/>
    <property type="match status" value="1"/>
</dbReference>
<keyword evidence="6 7" id="KW-0804">Transcription</keyword>
<dbReference type="GO" id="GO:0005737">
    <property type="term" value="C:cytoplasm"/>
    <property type="evidence" value="ECO:0007669"/>
    <property type="project" value="UniProtKB-UniRule"/>
</dbReference>
<evidence type="ECO:0000256" key="7">
    <source>
        <dbReference type="HAMAP-Rule" id="MF_01008"/>
    </source>
</evidence>
<proteinExistence type="inferred from homology"/>
<dbReference type="Pfam" id="PF02381">
    <property type="entry name" value="MraZ"/>
    <property type="match status" value="2"/>
</dbReference>
<dbReference type="PANTHER" id="PTHR34701:SF1">
    <property type="entry name" value="TRANSCRIPTIONAL REGULATOR MRAZ"/>
    <property type="match status" value="1"/>
</dbReference>
<comment type="similarity">
    <text evidence="7">Belongs to the MraZ family.</text>
</comment>
<dbReference type="InterPro" id="IPR020603">
    <property type="entry name" value="MraZ_dom"/>
</dbReference>
<evidence type="ECO:0000256" key="2">
    <source>
        <dbReference type="ARBA" id="ARBA00022490"/>
    </source>
</evidence>
<keyword evidence="5 7" id="KW-0238">DNA-binding</keyword>